<feature type="signal peptide" evidence="1">
    <location>
        <begin position="1"/>
        <end position="20"/>
    </location>
</feature>
<dbReference type="SUPFAM" id="SSF53850">
    <property type="entry name" value="Periplasmic binding protein-like II"/>
    <property type="match status" value="1"/>
</dbReference>
<dbReference type="EMBL" id="JACXJA010000059">
    <property type="protein sequence ID" value="MBD2866459.1"/>
    <property type="molecule type" value="Genomic_DNA"/>
</dbReference>
<dbReference type="Gene3D" id="3.40.190.10">
    <property type="entry name" value="Periplasmic binding protein-like II"/>
    <property type="match status" value="1"/>
</dbReference>
<name>A0A927CE88_9BACL</name>
<protein>
    <submittedName>
        <fullName evidence="2">Extracellular solute-binding protein</fullName>
    </submittedName>
</protein>
<comment type="caution">
    <text evidence="2">The sequence shown here is derived from an EMBL/GenBank/DDBJ whole genome shotgun (WGS) entry which is preliminary data.</text>
</comment>
<dbReference type="InterPro" id="IPR006059">
    <property type="entry name" value="SBP"/>
</dbReference>
<reference evidence="2" key="1">
    <citation type="submission" date="2020-09" db="EMBL/GenBank/DDBJ databases">
        <title>A novel bacterium of genus Paenibacillus, isolated from South China Sea.</title>
        <authorList>
            <person name="Huang H."/>
            <person name="Mo K."/>
            <person name="Hu Y."/>
        </authorList>
    </citation>
    <scope>NUCLEOTIDE SEQUENCE</scope>
    <source>
        <strain evidence="2">IB182363</strain>
    </source>
</reference>
<keyword evidence="1" id="KW-0732">Signal</keyword>
<dbReference type="PROSITE" id="PS51257">
    <property type="entry name" value="PROKAR_LIPOPROTEIN"/>
    <property type="match status" value="1"/>
</dbReference>
<feature type="chain" id="PRO_5038722782" evidence="1">
    <location>
        <begin position="21"/>
        <end position="439"/>
    </location>
</feature>
<dbReference type="PANTHER" id="PTHR43649">
    <property type="entry name" value="ARABINOSE-BINDING PROTEIN-RELATED"/>
    <property type="match status" value="1"/>
</dbReference>
<dbReference type="Pfam" id="PF01547">
    <property type="entry name" value="SBP_bac_1"/>
    <property type="match status" value="1"/>
</dbReference>
<evidence type="ECO:0000313" key="2">
    <source>
        <dbReference type="EMBL" id="MBD2866459.1"/>
    </source>
</evidence>
<dbReference type="Proteomes" id="UP000639396">
    <property type="component" value="Unassembled WGS sequence"/>
</dbReference>
<gene>
    <name evidence="2" type="ORF">IDH45_31255</name>
</gene>
<organism evidence="2 3">
    <name type="scientific">Paenibacillus oceani</name>
    <dbReference type="NCBI Taxonomy" id="2772510"/>
    <lineage>
        <taxon>Bacteria</taxon>
        <taxon>Bacillati</taxon>
        <taxon>Bacillota</taxon>
        <taxon>Bacilli</taxon>
        <taxon>Bacillales</taxon>
        <taxon>Paenibacillaceae</taxon>
        <taxon>Paenibacillus</taxon>
    </lineage>
</organism>
<proteinExistence type="predicted"/>
<evidence type="ECO:0000313" key="3">
    <source>
        <dbReference type="Proteomes" id="UP000639396"/>
    </source>
</evidence>
<sequence length="439" mass="48220">MKRKPIIWPAALAMLAIVTAACGQGGGSGSPVDEKPSVKEEAPPQPVTLKLYAGWKITDEDYEQIFFKPLRAKYPHIKVETITASGDINIRNMVAAGDVPDLLITGVEGMQSLLDLGVALDLREQIKLQNFDLNRLDPSILQTVKSFGKNGEIVALPYGMNYNALYYNKTLFDRFGVAYPKDGMTWDEVIELGRKVSRTDAGVQYRGLASSNIVRVASPFSLNRFDPVTGKASINTEAWKRAFQTYQAILSIPGNTTAKKNSDELNAFLYEKTISMYPFIGLFHRMAEAAKGGLDWDLATYPQYPDKKGLYGEADGYFLLISPTSKHQKEAFQLIGAVLDESAQLDSAKKGASVPPLSKKEITDQFGIDSEVLKGKNVQAIFKHRPVPYHNNPTKYDAIADSALNAAGVQLFTNAKDINTLIRETEESINAKVAAEAGK</sequence>
<dbReference type="InterPro" id="IPR050490">
    <property type="entry name" value="Bact_solute-bd_prot1"/>
</dbReference>
<dbReference type="AlphaFoldDB" id="A0A927CE88"/>
<accession>A0A927CE88</accession>
<dbReference type="RefSeq" id="WP_190932076.1">
    <property type="nucleotide sequence ID" value="NZ_JACXJA010000059.1"/>
</dbReference>
<keyword evidence="3" id="KW-1185">Reference proteome</keyword>
<evidence type="ECO:0000256" key="1">
    <source>
        <dbReference type="SAM" id="SignalP"/>
    </source>
</evidence>